<dbReference type="AlphaFoldDB" id="A0A835LGC0"/>
<evidence type="ECO:0000313" key="1">
    <source>
        <dbReference type="EMBL" id="KAF9424472.1"/>
    </source>
</evidence>
<proteinExistence type="predicted"/>
<sequence length="170" mass="17938">MKCGITLNIVGSGSRMARGIWGICNTSVSVARAGQCHLIDIGGIDSERCFYINDRSIYSIFTSADVAAGSSVSDRSKNSGEAVCGSVTGGGRHVRCDCDAGSESWIFGTENSRVGARRNREGGRGAVRVAPPCEQPAREVSAAGAPPRRQLGYFTRPCHRTGPAQDCARL</sequence>
<evidence type="ECO:0000313" key="2">
    <source>
        <dbReference type="Proteomes" id="UP000648187"/>
    </source>
</evidence>
<gene>
    <name evidence="1" type="ORF">HW555_000283</name>
</gene>
<reference evidence="1" key="1">
    <citation type="submission" date="2020-08" db="EMBL/GenBank/DDBJ databases">
        <title>Spodoptera exigua strain:BAW_Kor-Di-RS1 Genome sequencing and assembly.</title>
        <authorList>
            <person name="Kim J."/>
            <person name="Nam H.Y."/>
            <person name="Kwon M."/>
            <person name="Choi J.H."/>
            <person name="Cho S.R."/>
            <person name="Kim G.-H."/>
        </authorList>
    </citation>
    <scope>NUCLEOTIDE SEQUENCE</scope>
    <source>
        <strain evidence="1">BAW_Kor-Di-RS1</strain>
        <tissue evidence="1">Whole-body</tissue>
    </source>
</reference>
<dbReference type="Proteomes" id="UP000648187">
    <property type="component" value="Unassembled WGS sequence"/>
</dbReference>
<organism evidence="1 2">
    <name type="scientific">Spodoptera exigua</name>
    <name type="common">Beet armyworm</name>
    <name type="synonym">Noctua fulgens</name>
    <dbReference type="NCBI Taxonomy" id="7107"/>
    <lineage>
        <taxon>Eukaryota</taxon>
        <taxon>Metazoa</taxon>
        <taxon>Ecdysozoa</taxon>
        <taxon>Arthropoda</taxon>
        <taxon>Hexapoda</taxon>
        <taxon>Insecta</taxon>
        <taxon>Pterygota</taxon>
        <taxon>Neoptera</taxon>
        <taxon>Endopterygota</taxon>
        <taxon>Lepidoptera</taxon>
        <taxon>Glossata</taxon>
        <taxon>Ditrysia</taxon>
        <taxon>Noctuoidea</taxon>
        <taxon>Noctuidae</taxon>
        <taxon>Amphipyrinae</taxon>
        <taxon>Spodoptera</taxon>
    </lineage>
</organism>
<dbReference type="EMBL" id="JACKWZ010000002">
    <property type="protein sequence ID" value="KAF9424472.1"/>
    <property type="molecule type" value="Genomic_DNA"/>
</dbReference>
<accession>A0A835LGC0</accession>
<comment type="caution">
    <text evidence="1">The sequence shown here is derived from an EMBL/GenBank/DDBJ whole genome shotgun (WGS) entry which is preliminary data.</text>
</comment>
<keyword evidence="2" id="KW-1185">Reference proteome</keyword>
<name>A0A835LGC0_SPOEX</name>
<protein>
    <submittedName>
        <fullName evidence="1">Uncharacterized protein</fullName>
    </submittedName>
</protein>